<dbReference type="EMBL" id="JAZHRV010000001">
    <property type="protein sequence ID" value="MEH2556450.1"/>
    <property type="molecule type" value="Genomic_DNA"/>
</dbReference>
<dbReference type="NCBIfam" id="TIGR01409">
    <property type="entry name" value="TAT_signal_seq"/>
    <property type="match status" value="1"/>
</dbReference>
<reference evidence="3 4" key="1">
    <citation type="submission" date="2024-02" db="EMBL/GenBank/DDBJ databases">
        <title>Adaptive strategies in a cosmopolitan and abundant soil bacterium.</title>
        <authorList>
            <person name="Carini P."/>
        </authorList>
    </citation>
    <scope>NUCLEOTIDE SEQUENCE [LARGE SCALE GENOMIC DNA]</scope>
    <source>
        <strain evidence="3 4">AZCC 1608</strain>
    </source>
</reference>
<evidence type="ECO:0000313" key="3">
    <source>
        <dbReference type="EMBL" id="MEH2556450.1"/>
    </source>
</evidence>
<accession>A0ABU8BD39</accession>
<dbReference type="RefSeq" id="WP_334481834.1">
    <property type="nucleotide sequence ID" value="NZ_JAZHRV010000001.1"/>
</dbReference>
<evidence type="ECO:0000256" key="2">
    <source>
        <dbReference type="ARBA" id="ARBA00022764"/>
    </source>
</evidence>
<name>A0ABU8BD39_9BRAD</name>
<keyword evidence="2" id="KW-0574">Periplasm</keyword>
<dbReference type="PROSITE" id="PS51318">
    <property type="entry name" value="TAT"/>
    <property type="match status" value="1"/>
</dbReference>
<organism evidence="3 4">
    <name type="scientific">Bradyrhizobium algeriense</name>
    <dbReference type="NCBI Taxonomy" id="634784"/>
    <lineage>
        <taxon>Bacteria</taxon>
        <taxon>Pseudomonadati</taxon>
        <taxon>Pseudomonadota</taxon>
        <taxon>Alphaproteobacteria</taxon>
        <taxon>Hyphomicrobiales</taxon>
        <taxon>Nitrobacteraceae</taxon>
        <taxon>Bradyrhizobium</taxon>
    </lineage>
</organism>
<dbReference type="PANTHER" id="PTHR30006:SF2">
    <property type="entry name" value="ABC TRANSPORTER SUBSTRATE-BINDING PROTEIN"/>
    <property type="match status" value="1"/>
</dbReference>
<dbReference type="InterPro" id="IPR019546">
    <property type="entry name" value="TAT_signal_bac_arc"/>
</dbReference>
<protein>
    <submittedName>
        <fullName evidence="3">Spermidine/putrescine transport system substrate-binding protein</fullName>
    </submittedName>
</protein>
<dbReference type="Pfam" id="PF13416">
    <property type="entry name" value="SBP_bac_8"/>
    <property type="match status" value="1"/>
</dbReference>
<gene>
    <name evidence="3" type="ORF">V1286_003979</name>
</gene>
<evidence type="ECO:0000256" key="1">
    <source>
        <dbReference type="ARBA" id="ARBA00022729"/>
    </source>
</evidence>
<keyword evidence="4" id="KW-1185">Reference proteome</keyword>
<dbReference type="PANTHER" id="PTHR30006">
    <property type="entry name" value="THIAMINE-BINDING PERIPLASMIC PROTEIN-RELATED"/>
    <property type="match status" value="1"/>
</dbReference>
<dbReference type="Gene3D" id="3.40.190.10">
    <property type="entry name" value="Periplasmic binding protein-like II"/>
    <property type="match status" value="2"/>
</dbReference>
<evidence type="ECO:0000313" key="4">
    <source>
        <dbReference type="Proteomes" id="UP001364224"/>
    </source>
</evidence>
<proteinExistence type="predicted"/>
<dbReference type="InterPro" id="IPR006059">
    <property type="entry name" value="SBP"/>
</dbReference>
<keyword evidence="1" id="KW-0732">Signal</keyword>
<comment type="caution">
    <text evidence="3">The sequence shown here is derived from an EMBL/GenBank/DDBJ whole genome shotgun (WGS) entry which is preliminary data.</text>
</comment>
<dbReference type="InterPro" id="IPR006311">
    <property type="entry name" value="TAT_signal"/>
</dbReference>
<sequence length="352" mass="38883">MTMTRLPLNRRQFLATSAAAGIGVIAAPHIARADAATLRITGWGGKWGQTMSSELIPAFEKEFKCKVETDSAFPYLPKLQASPRSAPVYDVLHTNSNEQWAALEMGIVEPKIDAKQVPNIADVYPYAVSDKMVGVCIFTSAIGLGMRTDKGYGKVSSWKDLWDRAYDGVRGGYVIPVNSLGQAFLMMTGALFGKGMTDLDAAYAAMEKLKPIKLVDFTGTMEKMILSGEVGLAVIHDSGILRYDGQNQPTTFVAPSEGVLSLEQVLTLTPGTKVRELANAYVNYMLRPNVQKTLAESVWYSPANSKVKLDDKYNEKLLTTPEKVAKLIQPDWKWYNARKDEIDSRVNRIFRA</sequence>
<dbReference type="SUPFAM" id="SSF53850">
    <property type="entry name" value="Periplasmic binding protein-like II"/>
    <property type="match status" value="1"/>
</dbReference>
<dbReference type="Proteomes" id="UP001364224">
    <property type="component" value="Unassembled WGS sequence"/>
</dbReference>